<sequence>DVEPNCSEKVGRDHDHDSIDEEEGSHQDKVENKNGVRSSDDGVENEREKDDDEESKVRRDYAKVERPSTLKAKGDGH</sequence>
<feature type="region of interest" description="Disordered" evidence="1">
    <location>
        <begin position="1"/>
        <end position="77"/>
    </location>
</feature>
<comment type="caution">
    <text evidence="2">The sequence shown here is derived from an EMBL/GenBank/DDBJ whole genome shotgun (WGS) entry which is preliminary data.</text>
</comment>
<feature type="compositionally biased region" description="Basic and acidic residues" evidence="1">
    <location>
        <begin position="55"/>
        <end position="77"/>
    </location>
</feature>
<feature type="non-terminal residue" evidence="2">
    <location>
        <position position="1"/>
    </location>
</feature>
<reference evidence="2" key="1">
    <citation type="journal article" date="2019" name="Sci. Rep.">
        <title>Draft genome of Tanacetum cinerariifolium, the natural source of mosquito coil.</title>
        <authorList>
            <person name="Yamashiro T."/>
            <person name="Shiraishi A."/>
            <person name="Satake H."/>
            <person name="Nakayama K."/>
        </authorList>
    </citation>
    <scope>NUCLEOTIDE SEQUENCE</scope>
</reference>
<evidence type="ECO:0000256" key="1">
    <source>
        <dbReference type="SAM" id="MobiDB-lite"/>
    </source>
</evidence>
<gene>
    <name evidence="2" type="ORF">Tci_684316</name>
</gene>
<name>A0A699KYL8_TANCI</name>
<organism evidence="2">
    <name type="scientific">Tanacetum cinerariifolium</name>
    <name type="common">Dalmatian daisy</name>
    <name type="synonym">Chrysanthemum cinerariifolium</name>
    <dbReference type="NCBI Taxonomy" id="118510"/>
    <lineage>
        <taxon>Eukaryota</taxon>
        <taxon>Viridiplantae</taxon>
        <taxon>Streptophyta</taxon>
        <taxon>Embryophyta</taxon>
        <taxon>Tracheophyta</taxon>
        <taxon>Spermatophyta</taxon>
        <taxon>Magnoliopsida</taxon>
        <taxon>eudicotyledons</taxon>
        <taxon>Gunneridae</taxon>
        <taxon>Pentapetalae</taxon>
        <taxon>asterids</taxon>
        <taxon>campanulids</taxon>
        <taxon>Asterales</taxon>
        <taxon>Asteraceae</taxon>
        <taxon>Asteroideae</taxon>
        <taxon>Anthemideae</taxon>
        <taxon>Anthemidinae</taxon>
        <taxon>Tanacetum</taxon>
    </lineage>
</organism>
<accession>A0A699KYL8</accession>
<proteinExistence type="predicted"/>
<evidence type="ECO:0000313" key="2">
    <source>
        <dbReference type="EMBL" id="GFB12345.1"/>
    </source>
</evidence>
<protein>
    <submittedName>
        <fullName evidence="2">Uncharacterized protein</fullName>
    </submittedName>
</protein>
<dbReference type="EMBL" id="BKCJ010557063">
    <property type="protein sequence ID" value="GFB12345.1"/>
    <property type="molecule type" value="Genomic_DNA"/>
</dbReference>
<dbReference type="AlphaFoldDB" id="A0A699KYL8"/>
<feature type="compositionally biased region" description="Basic and acidic residues" evidence="1">
    <location>
        <begin position="24"/>
        <end position="48"/>
    </location>
</feature>